<dbReference type="AlphaFoldDB" id="A0A379U3N8"/>
<reference evidence="2 3" key="1">
    <citation type="submission" date="2018-06" db="EMBL/GenBank/DDBJ databases">
        <authorList>
            <consortium name="Pathogen Informatics"/>
            <person name="Doyle S."/>
        </authorList>
    </citation>
    <scope>NUCLEOTIDE SEQUENCE [LARGE SCALE GENOMIC DNA]</scope>
    <source>
        <strain evidence="2 3">NCTC10060</strain>
    </source>
</reference>
<dbReference type="Gene3D" id="3.40.50.300">
    <property type="entry name" value="P-loop containing nucleotide triphosphate hydrolases"/>
    <property type="match status" value="1"/>
</dbReference>
<dbReference type="InterPro" id="IPR008900">
    <property type="entry name" value="Zot_N"/>
</dbReference>
<feature type="domain" description="Zona occludens toxin N-terminal" evidence="1">
    <location>
        <begin position="3"/>
        <end position="154"/>
    </location>
</feature>
<accession>A0A379U3N8</accession>
<dbReference type="Pfam" id="PF05707">
    <property type="entry name" value="Zot"/>
    <property type="match status" value="1"/>
</dbReference>
<dbReference type="InterPro" id="IPR027417">
    <property type="entry name" value="P-loop_NTPase"/>
</dbReference>
<sequence>MTVKWVTGKLGAGKGLYCDYEMVKYYREGRRVVTNYPVDTHLLGPDSDNPVMVLPSHPRPQDLQALGRGCPDEEKEKFGAIFLDEAGTWLNSRTYGDKSRLALIDWFIHSRHLGWDVFIIVQNEEMIDKQIALATGEVLVVCKRSDRAQGVFRKLFKKLTSGKGSANGSTPQKKQSGLFRHRVIVETYFQRKSVRDKPFDKFSFFADWYFGIHDTNHIFEDGYESLTINGQLRRCDMRCMYSLLPGRTITQWYHANDPVIRKPVISKRRLLTVLFFGSGTFLSWYFLVAHKQPDTAPGQVQPVSSSPTAVSVSGVSGTTAQAVPSPPPLSTQWRLTGYLKSGTGQPRYVIRDNAGNVRYIASARPWDGVYSEILVDGERVTFWTGTDRAPGSQGGGESPLSTAAAPVLSALGMGDASH</sequence>
<dbReference type="EMBL" id="UGXH01000003">
    <property type="protein sequence ID" value="SUG57323.1"/>
    <property type="molecule type" value="Genomic_DNA"/>
</dbReference>
<evidence type="ECO:0000259" key="1">
    <source>
        <dbReference type="Pfam" id="PF05707"/>
    </source>
</evidence>
<gene>
    <name evidence="2" type="ORF">NCTC10060_04537</name>
</gene>
<dbReference type="RefSeq" id="WP_136058486.1">
    <property type="nucleotide sequence ID" value="NZ_DACWWF010000003.1"/>
</dbReference>
<proteinExistence type="predicted"/>
<evidence type="ECO:0000313" key="3">
    <source>
        <dbReference type="Proteomes" id="UP000254633"/>
    </source>
</evidence>
<protein>
    <submittedName>
        <fullName evidence="2">Zonula occludens toxin</fullName>
    </submittedName>
</protein>
<name>A0A379U3N8_SALDZ</name>
<organism evidence="2 3">
    <name type="scientific">Salmonella diarizonae</name>
    <dbReference type="NCBI Taxonomy" id="59204"/>
    <lineage>
        <taxon>Bacteria</taxon>
        <taxon>Pseudomonadati</taxon>
        <taxon>Pseudomonadota</taxon>
        <taxon>Gammaproteobacteria</taxon>
        <taxon>Enterobacterales</taxon>
        <taxon>Enterobacteriaceae</taxon>
        <taxon>Salmonella</taxon>
    </lineage>
</organism>
<dbReference type="Proteomes" id="UP000254633">
    <property type="component" value="Unassembled WGS sequence"/>
</dbReference>
<evidence type="ECO:0000313" key="2">
    <source>
        <dbReference type="EMBL" id="SUG57323.1"/>
    </source>
</evidence>